<proteinExistence type="predicted"/>
<dbReference type="GO" id="GO:0003677">
    <property type="term" value="F:DNA binding"/>
    <property type="evidence" value="ECO:0007669"/>
    <property type="project" value="UniProtKB-KW"/>
</dbReference>
<keyword evidence="6" id="KW-0539">Nucleus</keyword>
<evidence type="ECO:0000256" key="4">
    <source>
        <dbReference type="ARBA" id="ARBA00023125"/>
    </source>
</evidence>
<dbReference type="InterPro" id="IPR016177">
    <property type="entry name" value="DNA-bd_dom_sf"/>
</dbReference>
<feature type="domain" description="AP2/ERF" evidence="8">
    <location>
        <begin position="600"/>
        <end position="658"/>
    </location>
</feature>
<feature type="compositionally biased region" description="Polar residues" evidence="7">
    <location>
        <begin position="697"/>
        <end position="714"/>
    </location>
</feature>
<dbReference type="InterPro" id="IPR001471">
    <property type="entry name" value="AP2/ERF_dom"/>
</dbReference>
<dbReference type="SMART" id="SM00380">
    <property type="entry name" value="AP2"/>
    <property type="match status" value="2"/>
</dbReference>
<dbReference type="Proteomes" id="UP000825935">
    <property type="component" value="Chromosome 31"/>
</dbReference>
<gene>
    <name evidence="9" type="ORF">KP509_31G036600</name>
</gene>
<evidence type="ECO:0000256" key="6">
    <source>
        <dbReference type="ARBA" id="ARBA00023242"/>
    </source>
</evidence>
<keyword evidence="10" id="KW-1185">Reference proteome</keyword>
<keyword evidence="4" id="KW-0238">DNA-binding</keyword>
<feature type="compositionally biased region" description="Basic and acidic residues" evidence="7">
    <location>
        <begin position="747"/>
        <end position="768"/>
    </location>
</feature>
<dbReference type="PRINTS" id="PR00367">
    <property type="entry name" value="ETHRSPELEMNT"/>
</dbReference>
<reference evidence="9" key="1">
    <citation type="submission" date="2021-08" db="EMBL/GenBank/DDBJ databases">
        <title>WGS assembly of Ceratopteris richardii.</title>
        <authorList>
            <person name="Marchant D.B."/>
            <person name="Chen G."/>
            <person name="Jenkins J."/>
            <person name="Shu S."/>
            <person name="Leebens-Mack J."/>
            <person name="Grimwood J."/>
            <person name="Schmutz J."/>
            <person name="Soltis P."/>
            <person name="Soltis D."/>
            <person name="Chen Z.-H."/>
        </authorList>
    </citation>
    <scope>NUCLEOTIDE SEQUENCE</scope>
    <source>
        <strain evidence="9">Whitten #5841</strain>
        <tissue evidence="9">Leaf</tissue>
    </source>
</reference>
<feature type="compositionally biased region" description="Polar residues" evidence="7">
    <location>
        <begin position="861"/>
        <end position="873"/>
    </location>
</feature>
<feature type="region of interest" description="Disordered" evidence="7">
    <location>
        <begin position="858"/>
        <end position="881"/>
    </location>
</feature>
<evidence type="ECO:0000256" key="1">
    <source>
        <dbReference type="ARBA" id="ARBA00004123"/>
    </source>
</evidence>
<sequence>MGASENNWLSFSLSPYLALDERAPPEGTPVASSIAHHNAMHVNENGVFESAHVNHYHIQQQNNDDHQRQSSQLHHDNLSSPLNSACYSSSWAPASLCFNQPAINHHGSFTSQMLDIARMRPESTDTSHEPVVEGFGGSSTPSEWPPYKCLEQVAHMHAHYLLGTGFMAPVGSYVSADNVSDHRGHHEPFNQVENSSNQNTLAMQNFGLRVKAEDGPKLEDFLGSGGPQYNHVTDDNVYYHNPQRHATPEISININSVPFSTPSASSPSFKQVPSSIHVIRDPNQPDMAAHPYHHAGGMSHARGDCNLDYLDEQSNKFAHVNKANFFHFPSSLQLQAPLAHENCAPSNSITIRHAATVQTVGNAGNLHDFAVKPASVAALNMSWMNEDQSESETVDKRKASQNPSLIVSEVSVVKENGNSSMDLQALSLSMNGRMIGAHTDNADCKASTMHSVSADRDNYYSNTNILDSKKRSATSKAGCAKPHGPRKSIDTFGQRTSQYRGVTRHRWTGRYEAHLWDNSCRKEGQTRKGRQVYLGGYDKEEKAARAYDLAALKYWGPSTHTNFPLSTYEKELEEMKGMTRQEYVASLRRKSSGFSRGASVYRGVTRHHQQGRWQARIGRVAGNKDLYLGTFSTQEEAAEAYDIAAIKFRGIHAVTNFDTSRYDVKRICSSSTLLIADLARRQNNGNSRELDLKKTIAQESNLSPNQEGTLSLQETENRDVNNCVRMGDNGTNDINTSEWSNVSKHSQKSDVKHENSFTEKQDEDKFTVVDEDVSSKNNAEQDVEEEHGGAPGGLDDVLSAPTSPVIIRKGSSHTNDLISSDCQMFNEIVPNSASSNLQPLNAISPGSSSLVALEGPAKSNLMDSPENSVSEIDNGSPKESSDQLEIVLPGEFSKALDIVTNCEHHVPASVFRSNNASLNIAPWMMNNSVNVQNFGGRPMGHLPMFAVWNDT</sequence>
<dbReference type="PANTHER" id="PTHR32467">
    <property type="entry name" value="AP2-LIKE ETHYLENE-RESPONSIVE TRANSCRIPTION FACTOR"/>
    <property type="match status" value="1"/>
</dbReference>
<evidence type="ECO:0000256" key="7">
    <source>
        <dbReference type="SAM" id="MobiDB-lite"/>
    </source>
</evidence>
<dbReference type="FunFam" id="3.30.730.10:FF:000003">
    <property type="entry name" value="AP2-like ethylene-responsive transcription factor ANT"/>
    <property type="match status" value="1"/>
</dbReference>
<evidence type="ECO:0000313" key="9">
    <source>
        <dbReference type="EMBL" id="KAH7288676.1"/>
    </source>
</evidence>
<feature type="domain" description="AP2/ERF" evidence="8">
    <location>
        <begin position="498"/>
        <end position="564"/>
    </location>
</feature>
<dbReference type="InterPro" id="IPR036955">
    <property type="entry name" value="AP2/ERF_dom_sf"/>
</dbReference>
<dbReference type="CDD" id="cd00018">
    <property type="entry name" value="AP2"/>
    <property type="match status" value="2"/>
</dbReference>
<comment type="subcellular location">
    <subcellularLocation>
        <location evidence="1">Nucleus</location>
    </subcellularLocation>
</comment>
<dbReference type="PROSITE" id="PS51032">
    <property type="entry name" value="AP2_ERF"/>
    <property type="match status" value="2"/>
</dbReference>
<keyword evidence="5" id="KW-0804">Transcription</keyword>
<protein>
    <recommendedName>
        <fullName evidence="8">AP2/ERF domain-containing protein</fullName>
    </recommendedName>
</protein>
<evidence type="ECO:0000256" key="5">
    <source>
        <dbReference type="ARBA" id="ARBA00023163"/>
    </source>
</evidence>
<evidence type="ECO:0000313" key="10">
    <source>
        <dbReference type="Proteomes" id="UP000825935"/>
    </source>
</evidence>
<dbReference type="EMBL" id="CM035436">
    <property type="protein sequence ID" value="KAH7288676.1"/>
    <property type="molecule type" value="Genomic_DNA"/>
</dbReference>
<evidence type="ECO:0000256" key="2">
    <source>
        <dbReference type="ARBA" id="ARBA00022737"/>
    </source>
</evidence>
<feature type="region of interest" description="Disordered" evidence="7">
    <location>
        <begin position="472"/>
        <end position="491"/>
    </location>
</feature>
<dbReference type="PANTHER" id="PTHR32467:SF90">
    <property type="entry name" value="AP2-LIKE ETHYLENE-RESPONSIVE TRANSCRIPTION FACTOR AIL1"/>
    <property type="match status" value="1"/>
</dbReference>
<dbReference type="GO" id="GO:0003700">
    <property type="term" value="F:DNA-binding transcription factor activity"/>
    <property type="evidence" value="ECO:0007669"/>
    <property type="project" value="InterPro"/>
</dbReference>
<evidence type="ECO:0000259" key="8">
    <source>
        <dbReference type="PROSITE" id="PS51032"/>
    </source>
</evidence>
<name>A0A8T2QXD0_CERRI</name>
<dbReference type="Pfam" id="PF00847">
    <property type="entry name" value="AP2"/>
    <property type="match status" value="2"/>
</dbReference>
<dbReference type="Gene3D" id="3.30.730.10">
    <property type="entry name" value="AP2/ERF domain"/>
    <property type="match status" value="2"/>
</dbReference>
<feature type="compositionally biased region" description="Polar residues" evidence="7">
    <location>
        <begin position="729"/>
        <end position="744"/>
    </location>
</feature>
<dbReference type="GO" id="GO:0005634">
    <property type="term" value="C:nucleus"/>
    <property type="evidence" value="ECO:0007669"/>
    <property type="project" value="UniProtKB-SubCell"/>
</dbReference>
<keyword evidence="2" id="KW-0677">Repeat</keyword>
<evidence type="ECO:0000256" key="3">
    <source>
        <dbReference type="ARBA" id="ARBA00023015"/>
    </source>
</evidence>
<feature type="region of interest" description="Disordered" evidence="7">
    <location>
        <begin position="696"/>
        <end position="800"/>
    </location>
</feature>
<keyword evidence="3" id="KW-0805">Transcription regulation</keyword>
<dbReference type="FunFam" id="3.30.730.10:FF:000002">
    <property type="entry name" value="AP2-like ethylene-responsive transcription factor"/>
    <property type="match status" value="1"/>
</dbReference>
<dbReference type="OrthoDB" id="207175at2759"/>
<comment type="caution">
    <text evidence="9">The sequence shown here is derived from an EMBL/GenBank/DDBJ whole genome shotgun (WGS) entry which is preliminary data.</text>
</comment>
<dbReference type="AlphaFoldDB" id="A0A8T2QXD0"/>
<dbReference type="SUPFAM" id="SSF54171">
    <property type="entry name" value="DNA-binding domain"/>
    <property type="match status" value="2"/>
</dbReference>
<organism evidence="9 10">
    <name type="scientific">Ceratopteris richardii</name>
    <name type="common">Triangle waterfern</name>
    <dbReference type="NCBI Taxonomy" id="49495"/>
    <lineage>
        <taxon>Eukaryota</taxon>
        <taxon>Viridiplantae</taxon>
        <taxon>Streptophyta</taxon>
        <taxon>Embryophyta</taxon>
        <taxon>Tracheophyta</taxon>
        <taxon>Polypodiopsida</taxon>
        <taxon>Polypodiidae</taxon>
        <taxon>Polypodiales</taxon>
        <taxon>Pteridineae</taxon>
        <taxon>Pteridaceae</taxon>
        <taxon>Parkerioideae</taxon>
        <taxon>Ceratopteris</taxon>
    </lineage>
</organism>
<accession>A0A8T2QXD0</accession>